<feature type="transmembrane region" description="Helical" evidence="7">
    <location>
        <begin position="118"/>
        <end position="135"/>
    </location>
</feature>
<evidence type="ECO:0000256" key="2">
    <source>
        <dbReference type="ARBA" id="ARBA00005587"/>
    </source>
</evidence>
<gene>
    <name evidence="8" type="ORF">EV186_101714</name>
</gene>
<dbReference type="InterPro" id="IPR000791">
    <property type="entry name" value="Gpr1/Fun34/SatP-like"/>
</dbReference>
<protein>
    <submittedName>
        <fullName evidence="8">Uncharacterized protein</fullName>
    </submittedName>
</protein>
<dbReference type="InterPro" id="IPR051633">
    <property type="entry name" value="AceTr"/>
</dbReference>
<dbReference type="RefSeq" id="WP_133847617.1">
    <property type="nucleotide sequence ID" value="NZ_SNXZ01000001.1"/>
</dbReference>
<reference evidence="8 9" key="1">
    <citation type="submission" date="2019-03" db="EMBL/GenBank/DDBJ databases">
        <title>Genomic Encyclopedia of Type Strains, Phase IV (KMG-IV): sequencing the most valuable type-strain genomes for metagenomic binning, comparative biology and taxonomic classification.</title>
        <authorList>
            <person name="Goeker M."/>
        </authorList>
    </citation>
    <scope>NUCLEOTIDE SEQUENCE [LARGE SCALE GENOMIC DNA]</scope>
    <source>
        <strain evidence="8 9">DSM 45361</strain>
    </source>
</reference>
<feature type="transmembrane region" description="Helical" evidence="7">
    <location>
        <begin position="172"/>
        <end position="192"/>
    </location>
</feature>
<keyword evidence="4 7" id="KW-1133">Transmembrane helix</keyword>
<evidence type="ECO:0000256" key="5">
    <source>
        <dbReference type="ARBA" id="ARBA00023136"/>
    </source>
</evidence>
<accession>A0A4R6SLD0</accession>
<dbReference type="Proteomes" id="UP000295444">
    <property type="component" value="Unassembled WGS sequence"/>
</dbReference>
<keyword evidence="5 7" id="KW-0472">Membrane</keyword>
<evidence type="ECO:0000256" key="1">
    <source>
        <dbReference type="ARBA" id="ARBA00004141"/>
    </source>
</evidence>
<feature type="transmembrane region" description="Helical" evidence="7">
    <location>
        <begin position="50"/>
        <end position="73"/>
    </location>
</feature>
<keyword evidence="3 7" id="KW-0812">Transmembrane</keyword>
<evidence type="ECO:0000256" key="6">
    <source>
        <dbReference type="SAM" id="MobiDB-lite"/>
    </source>
</evidence>
<evidence type="ECO:0000256" key="7">
    <source>
        <dbReference type="SAM" id="Phobius"/>
    </source>
</evidence>
<organism evidence="8 9">
    <name type="scientific">Labedaea rhizosphaerae</name>
    <dbReference type="NCBI Taxonomy" id="598644"/>
    <lineage>
        <taxon>Bacteria</taxon>
        <taxon>Bacillati</taxon>
        <taxon>Actinomycetota</taxon>
        <taxon>Actinomycetes</taxon>
        <taxon>Pseudonocardiales</taxon>
        <taxon>Pseudonocardiaceae</taxon>
        <taxon>Labedaea</taxon>
    </lineage>
</organism>
<sequence>MSSIKTSAHSTADTPTAPATPANPTADPGPLGLAGFAATTLVLSFVNAGIVGAGVAAAVLPLALFYGGLAQLIAGIMEFRKGTTFGATAFCTYGPFWMAFAFFNWFFAKDAGADTSSAVGMFLLVFTIVTAYLAVASLATNGALVAVFVLLALTFLFLTIGAFGEADGMTKIGGWLGVITAVVAFYTSFAVVTNDTWKRTVLPVFPMAPRA</sequence>
<feature type="transmembrane region" description="Helical" evidence="7">
    <location>
        <begin position="85"/>
        <end position="106"/>
    </location>
</feature>
<evidence type="ECO:0000256" key="4">
    <source>
        <dbReference type="ARBA" id="ARBA00022989"/>
    </source>
</evidence>
<dbReference type="PANTHER" id="PTHR31123">
    <property type="entry name" value="ACCUMULATION OF DYADS PROTEIN 2-RELATED"/>
    <property type="match status" value="1"/>
</dbReference>
<dbReference type="NCBIfam" id="NF038013">
    <property type="entry name" value="AceTr_1"/>
    <property type="match status" value="1"/>
</dbReference>
<dbReference type="GO" id="GO:0005886">
    <property type="term" value="C:plasma membrane"/>
    <property type="evidence" value="ECO:0007669"/>
    <property type="project" value="TreeGrafter"/>
</dbReference>
<feature type="region of interest" description="Disordered" evidence="6">
    <location>
        <begin position="1"/>
        <end position="24"/>
    </location>
</feature>
<dbReference type="AlphaFoldDB" id="A0A4R6SLD0"/>
<comment type="caution">
    <text evidence="8">The sequence shown here is derived from an EMBL/GenBank/DDBJ whole genome shotgun (WGS) entry which is preliminary data.</text>
</comment>
<comment type="subcellular location">
    <subcellularLocation>
        <location evidence="1">Membrane</location>
        <topology evidence="1">Multi-pass membrane protein</topology>
    </subcellularLocation>
</comment>
<dbReference type="OrthoDB" id="9787939at2"/>
<evidence type="ECO:0000256" key="3">
    <source>
        <dbReference type="ARBA" id="ARBA00022692"/>
    </source>
</evidence>
<feature type="transmembrane region" description="Helical" evidence="7">
    <location>
        <begin position="142"/>
        <end position="160"/>
    </location>
</feature>
<keyword evidence="9" id="KW-1185">Reference proteome</keyword>
<comment type="similarity">
    <text evidence="2">Belongs to the acetate uptake transporter (AceTr) (TC 2.A.96) family.</text>
</comment>
<dbReference type="PANTHER" id="PTHR31123:SF1">
    <property type="entry name" value="ACCUMULATION OF DYADS PROTEIN 2-RELATED"/>
    <property type="match status" value="1"/>
</dbReference>
<evidence type="ECO:0000313" key="8">
    <source>
        <dbReference type="EMBL" id="TDQ04757.1"/>
    </source>
</evidence>
<proteinExistence type="inferred from homology"/>
<dbReference type="EMBL" id="SNXZ01000001">
    <property type="protein sequence ID" value="TDQ04757.1"/>
    <property type="molecule type" value="Genomic_DNA"/>
</dbReference>
<dbReference type="Pfam" id="PF01184">
    <property type="entry name" value="Gpr1_Fun34_YaaH"/>
    <property type="match status" value="1"/>
</dbReference>
<evidence type="ECO:0000313" key="9">
    <source>
        <dbReference type="Proteomes" id="UP000295444"/>
    </source>
</evidence>
<name>A0A4R6SLD0_LABRH</name>
<dbReference type="GO" id="GO:0015123">
    <property type="term" value="F:acetate transmembrane transporter activity"/>
    <property type="evidence" value="ECO:0007669"/>
    <property type="project" value="TreeGrafter"/>
</dbReference>